<evidence type="ECO:0000313" key="1">
    <source>
        <dbReference type="EMBL" id="KAD2805012.1"/>
    </source>
</evidence>
<dbReference type="InterPro" id="IPR046349">
    <property type="entry name" value="C1-like_sf"/>
</dbReference>
<dbReference type="OrthoDB" id="1884766at2759"/>
<dbReference type="SUPFAM" id="SSF57889">
    <property type="entry name" value="Cysteine-rich domain"/>
    <property type="match status" value="1"/>
</dbReference>
<dbReference type="EMBL" id="SZYD01000018">
    <property type="protein sequence ID" value="KAD2805012.1"/>
    <property type="molecule type" value="Genomic_DNA"/>
</dbReference>
<proteinExistence type="predicted"/>
<dbReference type="PANTHER" id="PTHR32410:SF216">
    <property type="entry name" value="PHORBOL-ESTER_DAG-TYPE DOMAIN-CONTAINING PROTEIN"/>
    <property type="match status" value="1"/>
</dbReference>
<comment type="caution">
    <text evidence="1">The sequence shown here is derived from an EMBL/GenBank/DDBJ whole genome shotgun (WGS) entry which is preliminary data.</text>
</comment>
<dbReference type="InterPro" id="IPR053192">
    <property type="entry name" value="Vacuole_Formation_Reg"/>
</dbReference>
<accession>A0A5N6LWE2</accession>
<reference evidence="1 2" key="1">
    <citation type="submission" date="2019-05" db="EMBL/GenBank/DDBJ databases">
        <title>Mikania micrantha, genome provides insights into the molecular mechanism of rapid growth.</title>
        <authorList>
            <person name="Liu B."/>
        </authorList>
    </citation>
    <scope>NUCLEOTIDE SEQUENCE [LARGE SCALE GENOMIC DNA]</scope>
    <source>
        <strain evidence="1">NLD-2019</strain>
        <tissue evidence="1">Leaf</tissue>
    </source>
</reference>
<evidence type="ECO:0000313" key="2">
    <source>
        <dbReference type="Proteomes" id="UP000326396"/>
    </source>
</evidence>
<dbReference type="PANTHER" id="PTHR32410">
    <property type="entry name" value="CYSTEINE/HISTIDINE-RICH C1 DOMAIN FAMILY PROTEIN"/>
    <property type="match status" value="1"/>
</dbReference>
<evidence type="ECO:0008006" key="3">
    <source>
        <dbReference type="Google" id="ProtNLM"/>
    </source>
</evidence>
<gene>
    <name evidence="1" type="ORF">E3N88_38389</name>
</gene>
<sequence length="257" mass="29385">MAANAIYAMNKSGHFILVTTTASLVTTHCTNFVQNYLNLCKTIHYILATLLPCPCHFLLKQLAFKVLVLNGGVMSAIMSGSRGKTSKNFKEDEHPNLLHCPFHNEGDNVLKHYMFDQKKFISSQHDGETLNHFSHQHPLILFDKQPSVGEKLVSLHDPMKRVQLLCDGCVKPIMTIPFYICFQCADEQCCFVLHEWCAKLPMEIEEYDGHPQHTLFLLLVFASTKFNRYLIVAYQLSDEMVLNPDVLAFAMKYRILD</sequence>
<name>A0A5N6LWE2_9ASTR</name>
<protein>
    <recommendedName>
        <fullName evidence="3">DC1 domain-containing protein</fullName>
    </recommendedName>
</protein>
<dbReference type="Proteomes" id="UP000326396">
    <property type="component" value="Linkage Group LG8"/>
</dbReference>
<dbReference type="AlphaFoldDB" id="A0A5N6LWE2"/>
<organism evidence="1 2">
    <name type="scientific">Mikania micrantha</name>
    <name type="common">bitter vine</name>
    <dbReference type="NCBI Taxonomy" id="192012"/>
    <lineage>
        <taxon>Eukaryota</taxon>
        <taxon>Viridiplantae</taxon>
        <taxon>Streptophyta</taxon>
        <taxon>Embryophyta</taxon>
        <taxon>Tracheophyta</taxon>
        <taxon>Spermatophyta</taxon>
        <taxon>Magnoliopsida</taxon>
        <taxon>eudicotyledons</taxon>
        <taxon>Gunneridae</taxon>
        <taxon>Pentapetalae</taxon>
        <taxon>asterids</taxon>
        <taxon>campanulids</taxon>
        <taxon>Asterales</taxon>
        <taxon>Asteraceae</taxon>
        <taxon>Asteroideae</taxon>
        <taxon>Heliantheae alliance</taxon>
        <taxon>Eupatorieae</taxon>
        <taxon>Mikania</taxon>
    </lineage>
</organism>
<keyword evidence="2" id="KW-1185">Reference proteome</keyword>